<keyword evidence="9 10" id="KW-0472">Membrane</keyword>
<dbReference type="NCBIfam" id="TIGR00229">
    <property type="entry name" value="sensory_box"/>
    <property type="match status" value="1"/>
</dbReference>
<dbReference type="SMART" id="SM00091">
    <property type="entry name" value="PAS"/>
    <property type="match status" value="1"/>
</dbReference>
<accession>A0ABN7TJL8</accession>
<keyword evidence="6" id="KW-0418">Kinase</keyword>
<dbReference type="CDD" id="cd00075">
    <property type="entry name" value="HATPase"/>
    <property type="match status" value="1"/>
</dbReference>
<dbReference type="RefSeq" id="WP_218098868.1">
    <property type="nucleotide sequence ID" value="NZ_CAJVCE010000006.1"/>
</dbReference>
<organism evidence="14 15">
    <name type="scientific">Paenibacillus allorhizosphaerae</name>
    <dbReference type="NCBI Taxonomy" id="2849866"/>
    <lineage>
        <taxon>Bacteria</taxon>
        <taxon>Bacillati</taxon>
        <taxon>Bacillota</taxon>
        <taxon>Bacilli</taxon>
        <taxon>Bacillales</taxon>
        <taxon>Paenibacillaceae</taxon>
        <taxon>Paenibacillus</taxon>
    </lineage>
</organism>
<dbReference type="InterPro" id="IPR013655">
    <property type="entry name" value="PAS_fold_3"/>
</dbReference>
<evidence type="ECO:0000256" key="7">
    <source>
        <dbReference type="ARBA" id="ARBA00022840"/>
    </source>
</evidence>
<dbReference type="Pfam" id="PF07694">
    <property type="entry name" value="5TM-5TMR_LYT"/>
    <property type="match status" value="1"/>
</dbReference>
<dbReference type="PANTHER" id="PTHR43065:SF34">
    <property type="entry name" value="SPORULATION KINASE A"/>
    <property type="match status" value="1"/>
</dbReference>
<evidence type="ECO:0000256" key="6">
    <source>
        <dbReference type="ARBA" id="ARBA00022777"/>
    </source>
</evidence>
<keyword evidence="3 14" id="KW-0808">Transferase</keyword>
<feature type="transmembrane region" description="Helical" evidence="10">
    <location>
        <begin position="99"/>
        <end position="119"/>
    </location>
</feature>
<feature type="domain" description="PAS" evidence="12">
    <location>
        <begin position="198"/>
        <end position="268"/>
    </location>
</feature>
<evidence type="ECO:0000256" key="8">
    <source>
        <dbReference type="ARBA" id="ARBA00022989"/>
    </source>
</evidence>
<dbReference type="InterPro" id="IPR001610">
    <property type="entry name" value="PAC"/>
</dbReference>
<dbReference type="Pfam" id="PF00512">
    <property type="entry name" value="HisKA"/>
    <property type="match status" value="1"/>
</dbReference>
<dbReference type="CDD" id="cd00082">
    <property type="entry name" value="HisKA"/>
    <property type="match status" value="1"/>
</dbReference>
<dbReference type="SMART" id="SM00388">
    <property type="entry name" value="HisKA"/>
    <property type="match status" value="1"/>
</dbReference>
<comment type="caution">
    <text evidence="14">The sequence shown here is derived from an EMBL/GenBank/DDBJ whole genome shotgun (WGS) entry which is preliminary data.</text>
</comment>
<feature type="transmembrane region" description="Helical" evidence="10">
    <location>
        <begin position="35"/>
        <end position="55"/>
    </location>
</feature>
<dbReference type="InterPro" id="IPR000014">
    <property type="entry name" value="PAS"/>
</dbReference>
<dbReference type="InterPro" id="IPR000700">
    <property type="entry name" value="PAS-assoc_C"/>
</dbReference>
<feature type="transmembrane region" description="Helical" evidence="10">
    <location>
        <begin position="126"/>
        <end position="151"/>
    </location>
</feature>
<dbReference type="InterPro" id="IPR005467">
    <property type="entry name" value="His_kinase_dom"/>
</dbReference>
<sequence length="542" mass="61871">MILFDYLVNLSIFSLLVSTPLIIRSFIKQTPLKKVQIWVGVYAGIVSIILILLAVKQQGYSYDIRYAPVILVFAYLGPIPGIVTGILSLLTRLGSNGNWLPAIIGWAVIMFVFTILHIYLRRIAPLIRCVAFFGTYIVLYMCTVFTFHILLNQPLFHFQYLLFVMLGVIVGGLLIESNERLRRIVTERKYMERTLEESELKYRLIAENTSDLIMVLDGDCTVSYFSPSHQYVLGYQAYELEHMGLRELLHPEDEGIYMIAVERMFESKESRSVTMEFRLKHKDGPWIEFESHCKPVKGEVNRIEHIVIISRDISERRKAEEILLQSEKLSFAGQLAAGVAHEIRNPLTTIKGFLSLYKKEHASLKYSDLLLSELERIEIITSELLSLAKPQAVQLTRTDVKELLEYIVELLSPQAHMNNIQFIKVYGESCFPITCEQTRLKQVFLNILKNAIESMPEGGLIQISLHKEAEEECLVTIKDQGCGIPEELLAKLGQPFYSLKEKGTGLGLMISHRIIEQHNGSINYQSKVNEGTLIEIRLPLAE</sequence>
<dbReference type="InterPro" id="IPR003661">
    <property type="entry name" value="HisK_dim/P_dom"/>
</dbReference>
<dbReference type="EMBL" id="CAJVCE010000006">
    <property type="protein sequence ID" value="CAG7639326.1"/>
    <property type="molecule type" value="Genomic_DNA"/>
</dbReference>
<gene>
    <name evidence="14" type="primary">sasA_15</name>
    <name evidence="14" type="ORF">PAECIP111802_02532</name>
</gene>
<dbReference type="PROSITE" id="PS50109">
    <property type="entry name" value="HIS_KIN"/>
    <property type="match status" value="1"/>
</dbReference>
<evidence type="ECO:0000256" key="3">
    <source>
        <dbReference type="ARBA" id="ARBA00022679"/>
    </source>
</evidence>
<reference evidence="14 15" key="1">
    <citation type="submission" date="2021-06" db="EMBL/GenBank/DDBJ databases">
        <authorList>
            <person name="Criscuolo A."/>
        </authorList>
    </citation>
    <scope>NUCLEOTIDE SEQUENCE [LARGE SCALE GENOMIC DNA]</scope>
    <source>
        <strain evidence="15">CIP 111802</strain>
    </source>
</reference>
<dbReference type="PROSITE" id="PS50112">
    <property type="entry name" value="PAS"/>
    <property type="match status" value="1"/>
</dbReference>
<keyword evidence="2" id="KW-1003">Cell membrane</keyword>
<keyword evidence="8 10" id="KW-1133">Transmembrane helix</keyword>
<evidence type="ECO:0000256" key="10">
    <source>
        <dbReference type="SAM" id="Phobius"/>
    </source>
</evidence>
<feature type="domain" description="PAC" evidence="13">
    <location>
        <begin position="273"/>
        <end position="325"/>
    </location>
</feature>
<proteinExistence type="predicted"/>
<evidence type="ECO:0000313" key="14">
    <source>
        <dbReference type="EMBL" id="CAG7639326.1"/>
    </source>
</evidence>
<name>A0ABN7TJL8_9BACL</name>
<evidence type="ECO:0000313" key="15">
    <source>
        <dbReference type="Proteomes" id="UP000730618"/>
    </source>
</evidence>
<protein>
    <submittedName>
        <fullName evidence="14">Adaptive-response sensory-kinase SasA</fullName>
        <ecNumber evidence="14">2.7.-.-</ecNumber>
    </submittedName>
</protein>
<evidence type="ECO:0000259" key="12">
    <source>
        <dbReference type="PROSITE" id="PS50112"/>
    </source>
</evidence>
<dbReference type="Pfam" id="PF02518">
    <property type="entry name" value="HATPase_c"/>
    <property type="match status" value="1"/>
</dbReference>
<evidence type="ECO:0000256" key="9">
    <source>
        <dbReference type="ARBA" id="ARBA00023136"/>
    </source>
</evidence>
<dbReference type="SMART" id="SM00086">
    <property type="entry name" value="PAC"/>
    <property type="match status" value="1"/>
</dbReference>
<dbReference type="Pfam" id="PF08447">
    <property type="entry name" value="PAS_3"/>
    <property type="match status" value="1"/>
</dbReference>
<dbReference type="PROSITE" id="PS50113">
    <property type="entry name" value="PAC"/>
    <property type="match status" value="1"/>
</dbReference>
<keyword evidence="4 10" id="KW-0812">Transmembrane</keyword>
<dbReference type="Proteomes" id="UP000730618">
    <property type="component" value="Unassembled WGS sequence"/>
</dbReference>
<evidence type="ECO:0000259" key="13">
    <source>
        <dbReference type="PROSITE" id="PS50113"/>
    </source>
</evidence>
<evidence type="ECO:0000256" key="1">
    <source>
        <dbReference type="ARBA" id="ARBA00004651"/>
    </source>
</evidence>
<comment type="subcellular location">
    <subcellularLocation>
        <location evidence="1">Cell membrane</location>
        <topology evidence="1">Multi-pass membrane protein</topology>
    </subcellularLocation>
</comment>
<evidence type="ECO:0000256" key="5">
    <source>
        <dbReference type="ARBA" id="ARBA00022741"/>
    </source>
</evidence>
<feature type="transmembrane region" description="Helical" evidence="10">
    <location>
        <begin position="67"/>
        <end position="87"/>
    </location>
</feature>
<keyword evidence="15" id="KW-1185">Reference proteome</keyword>
<dbReference type="CDD" id="cd00130">
    <property type="entry name" value="PAS"/>
    <property type="match status" value="1"/>
</dbReference>
<feature type="domain" description="Histidine kinase" evidence="11">
    <location>
        <begin position="338"/>
        <end position="542"/>
    </location>
</feature>
<feature type="transmembrane region" description="Helical" evidence="10">
    <location>
        <begin position="7"/>
        <end position="23"/>
    </location>
</feature>
<evidence type="ECO:0000256" key="2">
    <source>
        <dbReference type="ARBA" id="ARBA00022475"/>
    </source>
</evidence>
<dbReference type="PANTHER" id="PTHR43065">
    <property type="entry name" value="SENSOR HISTIDINE KINASE"/>
    <property type="match status" value="1"/>
</dbReference>
<dbReference type="SMART" id="SM00387">
    <property type="entry name" value="HATPase_c"/>
    <property type="match status" value="1"/>
</dbReference>
<dbReference type="InterPro" id="IPR011620">
    <property type="entry name" value="Sig_transdc_His_kinase_LytS_TM"/>
</dbReference>
<dbReference type="EC" id="2.7.-.-" evidence="14"/>
<keyword evidence="7" id="KW-0067">ATP-binding</keyword>
<keyword evidence="5" id="KW-0547">Nucleotide-binding</keyword>
<feature type="transmembrane region" description="Helical" evidence="10">
    <location>
        <begin position="157"/>
        <end position="175"/>
    </location>
</feature>
<evidence type="ECO:0000256" key="4">
    <source>
        <dbReference type="ARBA" id="ARBA00022692"/>
    </source>
</evidence>
<dbReference type="GO" id="GO:0016740">
    <property type="term" value="F:transferase activity"/>
    <property type="evidence" value="ECO:0007669"/>
    <property type="project" value="UniProtKB-KW"/>
</dbReference>
<evidence type="ECO:0000259" key="11">
    <source>
        <dbReference type="PROSITE" id="PS50109"/>
    </source>
</evidence>
<dbReference type="InterPro" id="IPR003594">
    <property type="entry name" value="HATPase_dom"/>
</dbReference>